<reference evidence="1 2" key="1">
    <citation type="journal article" date="2020" name="G3 (Bethesda)">
        <title>CeMbio - The Caenorhabditis elegans Microbiome Resource.</title>
        <authorList>
            <person name="Dirksen P."/>
            <person name="Assie A."/>
            <person name="Zimmermann J."/>
            <person name="Zhang F."/>
            <person name="Tietje A.M."/>
            <person name="Marsh S.A."/>
            <person name="Felix M.A."/>
            <person name="Shapira M."/>
            <person name="Kaleta C."/>
            <person name="Schulenburg H."/>
            <person name="Samuel B."/>
        </authorList>
    </citation>
    <scope>NUCLEOTIDE SEQUENCE [LARGE SCALE GENOMIC DNA]</scope>
    <source>
        <strain evidence="1 2">MSPm1</strain>
    </source>
</reference>
<protein>
    <submittedName>
        <fullName evidence="1">Uncharacterized protein</fullName>
    </submittedName>
</protein>
<proteinExistence type="predicted"/>
<dbReference type="EMBL" id="CP059139">
    <property type="protein sequence ID" value="QMV65526.1"/>
    <property type="molecule type" value="Genomic_DNA"/>
</dbReference>
<accession>A0A7G5DUV1</accession>
<dbReference type="Proteomes" id="UP000515276">
    <property type="component" value="Chromosome"/>
</dbReference>
<dbReference type="AlphaFoldDB" id="A0A7G5DUV1"/>
<organism evidence="1 2">
    <name type="scientific">Pseudomonas berkeleyensis</name>
    <dbReference type="NCBI Taxonomy" id="2726956"/>
    <lineage>
        <taxon>Bacteria</taxon>
        <taxon>Pseudomonadati</taxon>
        <taxon>Pseudomonadota</taxon>
        <taxon>Gammaproteobacteria</taxon>
        <taxon>Pseudomonadales</taxon>
        <taxon>Pseudomonadaceae</taxon>
        <taxon>Pseudomonas</taxon>
    </lineage>
</organism>
<evidence type="ECO:0000313" key="1">
    <source>
        <dbReference type="EMBL" id="QMV65526.1"/>
    </source>
</evidence>
<gene>
    <name evidence="1" type="ORF">HS968_10885</name>
</gene>
<name>A0A7G5DUV1_9PSED</name>
<sequence length="327" mass="37838">MITNFSLDEDFFTSAGLNNENLSAIHDFITRSWIDHGVLILPKNGRRDLLNLIEKLPLKYKQRWLTAAEYGKSSELNTSWWNFSSFENFADSCSLSKQFKTAFSNDETCFVLSGGVDCKAHCSQTGFEMLGAGLCSESINFQNSLNLSRSDIFGHTSAEHVWVDRFEPLAKFSKKITIIDRYFFQNTWESAQRKDKESSMKNFFTFLSKMGKKYHVKIISYGDIKNSEFHTGIYDFFYKSIIKSPALYQALESWELISAQESFFQGESHDRLMGFDRHICQVGNGMRIFGLPPFPRSTFTARYDHNSEIPQRETALRKKLLWRECSD</sequence>
<evidence type="ECO:0000313" key="2">
    <source>
        <dbReference type="Proteomes" id="UP000515276"/>
    </source>
</evidence>
<keyword evidence="2" id="KW-1185">Reference proteome</keyword>
<dbReference type="RefSeq" id="WP_182371249.1">
    <property type="nucleotide sequence ID" value="NZ_CP059139.1"/>
</dbReference>